<keyword evidence="5" id="KW-1185">Reference proteome</keyword>
<gene>
    <name evidence="4" type="ORF">K491DRAFT_756313</name>
</gene>
<accession>A0A6A6THX2</accession>
<dbReference type="Pfam" id="PF14608">
    <property type="entry name" value="zf-CCCH_2"/>
    <property type="match status" value="5"/>
</dbReference>
<evidence type="ECO:0000256" key="2">
    <source>
        <dbReference type="SAM" id="MobiDB-lite"/>
    </source>
</evidence>
<feature type="compositionally biased region" description="Low complexity" evidence="2">
    <location>
        <begin position="649"/>
        <end position="659"/>
    </location>
</feature>
<dbReference type="OrthoDB" id="3801107at2759"/>
<feature type="region of interest" description="Disordered" evidence="2">
    <location>
        <begin position="623"/>
        <end position="672"/>
    </location>
</feature>
<evidence type="ECO:0000313" key="4">
    <source>
        <dbReference type="EMBL" id="KAF2658234.1"/>
    </source>
</evidence>
<dbReference type="PROSITE" id="PS50103">
    <property type="entry name" value="ZF_C3H1"/>
    <property type="match status" value="1"/>
</dbReference>
<sequence>MIDPSKPLAPPISPHSFFTDCPVQFANDSTLRTKRRRSLFEQESEIEESASSRTREDSSQTERLSPSGSGEGSSNIENPTYNAGIEEPTSSSVEEESSSSSTQGTLDPRPHKQQKVTATGTLPLQPRTHTRTAARTLTALEQRQRTHRHHKFPATGIKPIPSSTRRRSSARIVTESFARMDLQQRQKLEAMFPGGWVGECGRNAFITIPIDSIKREVLYTDVRGPTPDGHPPLGEIDMEDESVVLPYPEYQSEFNRAGERSKQPIGNAPPYFLDLPWDIMENISLEELVVYFPNHVLCWPGLALILRVAGWDMLFNRTANLINIARGSDVFEDRRYRHVEPLPCMMKMQKAIQELEPEYRIADHDRVWASMIKPEYVSQVHRRRPRALEGKSLRMITLEESGGYVQSHPFNQRPFSSKVRKALAIQDDRKITDPLVRNVFGMDPPNPRTGRAASSNPTTRHEGQRRTHDRHHSTVADFDMTDAGEFADVEDNSTEPPPTPTPASFPTRQSSCTHGPGCTRPKCTPCKNGPNCRNQRQGRCKYRHDDGSTPLTSHDQSRTTEPSTQENGSSQRVCRFGANCRNKSTCHFSHPEADALTSQSTDPPRIPNICPYGSRCMNPNCALTHPQQPSSSSSLSNQTHPSTQPPQPSSSTQNQQRSTAPSTSATRDPKNSRLCTFLPSCRRADCAFGHPTPANLSFKHVKFAQQCRYGADCTNRKCKANHPSPAAATAGVGGHGQRGGGGGGRNGQGERGEGGMGNGNGNGNKHGVGEKQRGQGGGRSGSGGSGQGGNGRRGNSSERQHGNGSHNDTGGNDNKNTNDGPGANSARRPEYEDEMM</sequence>
<feature type="compositionally biased region" description="Low complexity" evidence="2">
    <location>
        <begin position="807"/>
        <end position="820"/>
    </location>
</feature>
<feature type="compositionally biased region" description="Acidic residues" evidence="2">
    <location>
        <begin position="479"/>
        <end position="493"/>
    </location>
</feature>
<feature type="region of interest" description="Disordered" evidence="2">
    <location>
        <begin position="143"/>
        <end position="169"/>
    </location>
</feature>
<evidence type="ECO:0000313" key="5">
    <source>
        <dbReference type="Proteomes" id="UP000799324"/>
    </source>
</evidence>
<dbReference type="GO" id="GO:0008270">
    <property type="term" value="F:zinc ion binding"/>
    <property type="evidence" value="ECO:0007669"/>
    <property type="project" value="UniProtKB-KW"/>
</dbReference>
<keyword evidence="1" id="KW-0862">Zinc</keyword>
<dbReference type="EMBL" id="MU004317">
    <property type="protein sequence ID" value="KAF2658234.1"/>
    <property type="molecule type" value="Genomic_DNA"/>
</dbReference>
<proteinExistence type="predicted"/>
<feature type="compositionally biased region" description="Gly residues" evidence="2">
    <location>
        <begin position="774"/>
        <end position="792"/>
    </location>
</feature>
<dbReference type="AlphaFoldDB" id="A0A6A6THX2"/>
<feature type="domain" description="C3H1-type" evidence="3">
    <location>
        <begin position="568"/>
        <end position="593"/>
    </location>
</feature>
<protein>
    <recommendedName>
        <fullName evidence="3">C3H1-type domain-containing protein</fullName>
    </recommendedName>
</protein>
<evidence type="ECO:0000256" key="1">
    <source>
        <dbReference type="PROSITE-ProRule" id="PRU00723"/>
    </source>
</evidence>
<feature type="zinc finger region" description="C3H1-type" evidence="1">
    <location>
        <begin position="568"/>
        <end position="593"/>
    </location>
</feature>
<feature type="compositionally biased region" description="Low complexity" evidence="2">
    <location>
        <begin position="623"/>
        <end position="642"/>
    </location>
</feature>
<feature type="region of interest" description="Disordered" evidence="2">
    <location>
        <begin position="537"/>
        <end position="570"/>
    </location>
</feature>
<feature type="region of interest" description="Disordered" evidence="2">
    <location>
        <begin position="720"/>
        <end position="836"/>
    </location>
</feature>
<feature type="compositionally biased region" description="Gly residues" evidence="2">
    <location>
        <begin position="754"/>
        <end position="766"/>
    </location>
</feature>
<feature type="region of interest" description="Disordered" evidence="2">
    <location>
        <begin position="1"/>
        <end position="131"/>
    </location>
</feature>
<feature type="compositionally biased region" description="Low complexity" evidence="2">
    <location>
        <begin position="65"/>
        <end position="74"/>
    </location>
</feature>
<keyword evidence="1" id="KW-0863">Zinc-finger</keyword>
<evidence type="ECO:0000259" key="3">
    <source>
        <dbReference type="PROSITE" id="PS50103"/>
    </source>
</evidence>
<feature type="compositionally biased region" description="Gly residues" evidence="2">
    <location>
        <begin position="731"/>
        <end position="747"/>
    </location>
</feature>
<name>A0A6A6THX2_9PLEO</name>
<organism evidence="4 5">
    <name type="scientific">Lophiostoma macrostomum CBS 122681</name>
    <dbReference type="NCBI Taxonomy" id="1314788"/>
    <lineage>
        <taxon>Eukaryota</taxon>
        <taxon>Fungi</taxon>
        <taxon>Dikarya</taxon>
        <taxon>Ascomycota</taxon>
        <taxon>Pezizomycotina</taxon>
        <taxon>Dothideomycetes</taxon>
        <taxon>Pleosporomycetidae</taxon>
        <taxon>Pleosporales</taxon>
        <taxon>Lophiostomataceae</taxon>
        <taxon>Lophiostoma</taxon>
    </lineage>
</organism>
<feature type="region of interest" description="Disordered" evidence="2">
    <location>
        <begin position="437"/>
        <end position="517"/>
    </location>
</feature>
<feature type="compositionally biased region" description="Polar residues" evidence="2">
    <location>
        <begin position="549"/>
        <end position="570"/>
    </location>
</feature>
<reference evidence="4" key="1">
    <citation type="journal article" date="2020" name="Stud. Mycol.">
        <title>101 Dothideomycetes genomes: a test case for predicting lifestyles and emergence of pathogens.</title>
        <authorList>
            <person name="Haridas S."/>
            <person name="Albert R."/>
            <person name="Binder M."/>
            <person name="Bloem J."/>
            <person name="Labutti K."/>
            <person name="Salamov A."/>
            <person name="Andreopoulos B."/>
            <person name="Baker S."/>
            <person name="Barry K."/>
            <person name="Bills G."/>
            <person name="Bluhm B."/>
            <person name="Cannon C."/>
            <person name="Castanera R."/>
            <person name="Culley D."/>
            <person name="Daum C."/>
            <person name="Ezra D."/>
            <person name="Gonzalez J."/>
            <person name="Henrissat B."/>
            <person name="Kuo A."/>
            <person name="Liang C."/>
            <person name="Lipzen A."/>
            <person name="Lutzoni F."/>
            <person name="Magnuson J."/>
            <person name="Mondo S."/>
            <person name="Nolan M."/>
            <person name="Ohm R."/>
            <person name="Pangilinan J."/>
            <person name="Park H.-J."/>
            <person name="Ramirez L."/>
            <person name="Alfaro M."/>
            <person name="Sun H."/>
            <person name="Tritt A."/>
            <person name="Yoshinaga Y."/>
            <person name="Zwiers L.-H."/>
            <person name="Turgeon B."/>
            <person name="Goodwin S."/>
            <person name="Spatafora J."/>
            <person name="Crous P."/>
            <person name="Grigoriev I."/>
        </authorList>
    </citation>
    <scope>NUCLEOTIDE SEQUENCE</scope>
    <source>
        <strain evidence="4">CBS 122681</strain>
    </source>
</reference>
<keyword evidence="1" id="KW-0479">Metal-binding</keyword>
<dbReference type="Gene3D" id="4.10.1000.40">
    <property type="match status" value="2"/>
</dbReference>
<dbReference type="InterPro" id="IPR000571">
    <property type="entry name" value="Znf_CCCH"/>
</dbReference>
<dbReference type="Proteomes" id="UP000799324">
    <property type="component" value="Unassembled WGS sequence"/>
</dbReference>